<evidence type="ECO:0000313" key="2">
    <source>
        <dbReference type="EMBL" id="CAA9275326.1"/>
    </source>
</evidence>
<keyword evidence="1" id="KW-0472">Membrane</keyword>
<dbReference type="AlphaFoldDB" id="A0A6J4JFE0"/>
<accession>A0A6J4JFE0</accession>
<protein>
    <submittedName>
        <fullName evidence="2">Uncharacterized protein</fullName>
    </submittedName>
</protein>
<sequence>MNKSTAYTLLTLGLLFVTVGTVVSQKQAGNLGLLILIVAVALLLASLYISTKLKKR</sequence>
<proteinExistence type="predicted"/>
<gene>
    <name evidence="2" type="ORF">AVDCRST_MAG56-3457</name>
</gene>
<evidence type="ECO:0000256" key="1">
    <source>
        <dbReference type="SAM" id="Phobius"/>
    </source>
</evidence>
<keyword evidence="1" id="KW-0812">Transmembrane</keyword>
<organism evidence="2">
    <name type="scientific">uncultured Cytophagales bacterium</name>
    <dbReference type="NCBI Taxonomy" id="158755"/>
    <lineage>
        <taxon>Bacteria</taxon>
        <taxon>Pseudomonadati</taxon>
        <taxon>Bacteroidota</taxon>
        <taxon>Sphingobacteriia</taxon>
        <taxon>Sphingobacteriales</taxon>
        <taxon>environmental samples</taxon>
    </lineage>
</organism>
<feature type="transmembrane region" description="Helical" evidence="1">
    <location>
        <begin position="34"/>
        <end position="51"/>
    </location>
</feature>
<reference evidence="2" key="1">
    <citation type="submission" date="2020-02" db="EMBL/GenBank/DDBJ databases">
        <authorList>
            <person name="Meier V. D."/>
        </authorList>
    </citation>
    <scope>NUCLEOTIDE SEQUENCE</scope>
    <source>
        <strain evidence="2">AVDCRST_MAG56</strain>
    </source>
</reference>
<name>A0A6J4JFE0_9SPHI</name>
<keyword evidence="1" id="KW-1133">Transmembrane helix</keyword>
<dbReference type="EMBL" id="CADCTQ010000280">
    <property type="protein sequence ID" value="CAA9275326.1"/>
    <property type="molecule type" value="Genomic_DNA"/>
</dbReference>